<proteinExistence type="predicted"/>
<accession>A0AAD3SN80</accession>
<keyword evidence="2" id="KW-1185">Reference proteome</keyword>
<dbReference type="AlphaFoldDB" id="A0AAD3SN80"/>
<dbReference type="Proteomes" id="UP001279734">
    <property type="component" value="Unassembled WGS sequence"/>
</dbReference>
<protein>
    <submittedName>
        <fullName evidence="1">Uncharacterized protein</fullName>
    </submittedName>
</protein>
<evidence type="ECO:0000313" key="2">
    <source>
        <dbReference type="Proteomes" id="UP001279734"/>
    </source>
</evidence>
<comment type="caution">
    <text evidence="1">The sequence shown here is derived from an EMBL/GenBank/DDBJ whole genome shotgun (WGS) entry which is preliminary data.</text>
</comment>
<evidence type="ECO:0000313" key="1">
    <source>
        <dbReference type="EMBL" id="GMH13749.1"/>
    </source>
</evidence>
<organism evidence="1 2">
    <name type="scientific">Nepenthes gracilis</name>
    <name type="common">Slender pitcher plant</name>
    <dbReference type="NCBI Taxonomy" id="150966"/>
    <lineage>
        <taxon>Eukaryota</taxon>
        <taxon>Viridiplantae</taxon>
        <taxon>Streptophyta</taxon>
        <taxon>Embryophyta</taxon>
        <taxon>Tracheophyta</taxon>
        <taxon>Spermatophyta</taxon>
        <taxon>Magnoliopsida</taxon>
        <taxon>eudicotyledons</taxon>
        <taxon>Gunneridae</taxon>
        <taxon>Pentapetalae</taxon>
        <taxon>Caryophyllales</taxon>
        <taxon>Nepenthaceae</taxon>
        <taxon>Nepenthes</taxon>
    </lineage>
</organism>
<dbReference type="EMBL" id="BSYO01000013">
    <property type="protein sequence ID" value="GMH13749.1"/>
    <property type="molecule type" value="Genomic_DNA"/>
</dbReference>
<gene>
    <name evidence="1" type="ORF">Nepgr_015590</name>
</gene>
<sequence>MLAWIVRLGSPPFIKQNAWLFLNLAVSGGKRVPDDMALVLQMMVAESDRTRKQVMDFEVLVHHEWICDILRVSGKAISQIAANCWFYERLRGVEMQLQRN</sequence>
<reference evidence="1" key="1">
    <citation type="submission" date="2023-05" db="EMBL/GenBank/DDBJ databases">
        <title>Nepenthes gracilis genome sequencing.</title>
        <authorList>
            <person name="Fukushima K."/>
        </authorList>
    </citation>
    <scope>NUCLEOTIDE SEQUENCE</scope>
    <source>
        <strain evidence="1">SING2019-196</strain>
    </source>
</reference>
<name>A0AAD3SN80_NEPGR</name>